<evidence type="ECO:0000313" key="9">
    <source>
        <dbReference type="EMBL" id="APJ04179.1"/>
    </source>
</evidence>
<comment type="similarity">
    <text evidence="7">Belongs to the binding-protein-dependent transport system permease family.</text>
</comment>
<keyword evidence="4 7" id="KW-0812">Transmembrane</keyword>
<dbReference type="PANTHER" id="PTHR30151">
    <property type="entry name" value="ALKANE SULFONATE ABC TRANSPORTER-RELATED, MEMBRANE SUBUNIT"/>
    <property type="match status" value="1"/>
</dbReference>
<evidence type="ECO:0000256" key="2">
    <source>
        <dbReference type="ARBA" id="ARBA00022448"/>
    </source>
</evidence>
<evidence type="ECO:0000256" key="3">
    <source>
        <dbReference type="ARBA" id="ARBA00022475"/>
    </source>
</evidence>
<keyword evidence="3" id="KW-1003">Cell membrane</keyword>
<dbReference type="EMBL" id="CP017834">
    <property type="protein sequence ID" value="APJ04179.1"/>
    <property type="molecule type" value="Genomic_DNA"/>
</dbReference>
<dbReference type="CDD" id="cd06261">
    <property type="entry name" value="TM_PBP2"/>
    <property type="match status" value="1"/>
</dbReference>
<dbReference type="KEGG" id="saqi:AXG55_09790"/>
<feature type="transmembrane region" description="Helical" evidence="7">
    <location>
        <begin position="94"/>
        <end position="116"/>
    </location>
</feature>
<evidence type="ECO:0000256" key="4">
    <source>
        <dbReference type="ARBA" id="ARBA00022692"/>
    </source>
</evidence>
<keyword evidence="2 7" id="KW-0813">Transport</keyword>
<dbReference type="SUPFAM" id="SSF161098">
    <property type="entry name" value="MetI-like"/>
    <property type="match status" value="1"/>
</dbReference>
<evidence type="ECO:0000256" key="7">
    <source>
        <dbReference type="RuleBase" id="RU363032"/>
    </source>
</evidence>
<keyword evidence="5 7" id="KW-1133">Transmembrane helix</keyword>
<feature type="transmembrane region" description="Helical" evidence="7">
    <location>
        <begin position="218"/>
        <end position="239"/>
    </location>
</feature>
<dbReference type="Pfam" id="PF00528">
    <property type="entry name" value="BPD_transp_1"/>
    <property type="match status" value="1"/>
</dbReference>
<evidence type="ECO:0000313" key="10">
    <source>
        <dbReference type="Proteomes" id="UP000184731"/>
    </source>
</evidence>
<accession>A0A1L4D1U2</accession>
<keyword evidence="10" id="KW-1185">Reference proteome</keyword>
<dbReference type="GO" id="GO:0055085">
    <property type="term" value="P:transmembrane transport"/>
    <property type="evidence" value="ECO:0007669"/>
    <property type="project" value="InterPro"/>
</dbReference>
<feature type="domain" description="ABC transmembrane type-1" evidence="8">
    <location>
        <begin position="52"/>
        <end position="236"/>
    </location>
</feature>
<dbReference type="STRING" id="1915309.AXG55_09790"/>
<evidence type="ECO:0000256" key="1">
    <source>
        <dbReference type="ARBA" id="ARBA00004651"/>
    </source>
</evidence>
<dbReference type="InterPro" id="IPR000515">
    <property type="entry name" value="MetI-like"/>
</dbReference>
<evidence type="ECO:0000259" key="8">
    <source>
        <dbReference type="PROSITE" id="PS50928"/>
    </source>
</evidence>
<name>A0A1L4D1U2_9BACT</name>
<evidence type="ECO:0000256" key="6">
    <source>
        <dbReference type="ARBA" id="ARBA00023136"/>
    </source>
</evidence>
<keyword evidence="6 7" id="KW-0472">Membrane</keyword>
<protein>
    <recommendedName>
        <fullName evidence="8">ABC transmembrane type-1 domain-containing protein</fullName>
    </recommendedName>
</protein>
<dbReference type="GO" id="GO:0005886">
    <property type="term" value="C:plasma membrane"/>
    <property type="evidence" value="ECO:0007669"/>
    <property type="project" value="UniProtKB-SubCell"/>
</dbReference>
<reference evidence="9 10" key="1">
    <citation type="submission" date="2016-10" db="EMBL/GenBank/DDBJ databases">
        <title>Silvanigrella aquatica sp. nov., isolated from a freshwater lake located in the Black Forest, Germany, description of Silvanigrellaceae fam. nov., Silvanigrellales ord. nov., reclassification of the order Bdellovibrionales in the class Oligoflexia, reclassification of the families Bacteriovoracaceae and Halobacteriovoraceae in the new order Bacteriovoracales ord. nov., and reclassification of the family Pseudobacteriovoracaceae in the order Oligoflexiales.</title>
        <authorList>
            <person name="Hahn M.W."/>
            <person name="Schmidt J."/>
            <person name="Koll U."/>
            <person name="Rohde M."/>
            <person name="Verbag S."/>
            <person name="Pitt A."/>
            <person name="Nakai R."/>
            <person name="Naganuma T."/>
            <person name="Lang E."/>
        </authorList>
    </citation>
    <scope>NUCLEOTIDE SEQUENCE [LARGE SCALE GENOMIC DNA]</scope>
    <source>
        <strain evidence="9 10">MWH-Nonnen-W8red</strain>
    </source>
</reference>
<feature type="transmembrane region" description="Helical" evidence="7">
    <location>
        <begin position="7"/>
        <end position="25"/>
    </location>
</feature>
<proteinExistence type="inferred from homology"/>
<feature type="transmembrane region" description="Helical" evidence="7">
    <location>
        <begin position="122"/>
        <end position="142"/>
    </location>
</feature>
<dbReference type="AlphaFoldDB" id="A0A1L4D1U2"/>
<dbReference type="InterPro" id="IPR035906">
    <property type="entry name" value="MetI-like_sf"/>
</dbReference>
<organism evidence="9 10">
    <name type="scientific">Silvanigrella aquatica</name>
    <dbReference type="NCBI Taxonomy" id="1915309"/>
    <lineage>
        <taxon>Bacteria</taxon>
        <taxon>Pseudomonadati</taxon>
        <taxon>Bdellovibrionota</taxon>
        <taxon>Oligoflexia</taxon>
        <taxon>Silvanigrellales</taxon>
        <taxon>Silvanigrellaceae</taxon>
        <taxon>Silvanigrella</taxon>
    </lineage>
</organism>
<dbReference type="Gene3D" id="1.10.3720.10">
    <property type="entry name" value="MetI-like"/>
    <property type="match status" value="1"/>
</dbReference>
<comment type="subcellular location">
    <subcellularLocation>
        <location evidence="1 7">Cell membrane</location>
        <topology evidence="1 7">Multi-pass membrane protein</topology>
    </subcellularLocation>
</comment>
<evidence type="ECO:0000256" key="5">
    <source>
        <dbReference type="ARBA" id="ARBA00022989"/>
    </source>
</evidence>
<dbReference type="RefSeq" id="WP_233231131.1">
    <property type="nucleotide sequence ID" value="NZ_CP017834.1"/>
</dbReference>
<sequence>MSRINRLIFPALLAILLLFILEFILQKAMVPEYIIPLPSKVANVILTDWEIILQNTQVTALEWIIGIFLAILFGFLLAFCSFKFEKVRSILAPLLVISQSVPYLVFTPLLMIWLGLGMAPKVVLVVLTCSFPISIVLQQDLLNAKKEYELIVEMLHIKPIQAFFHIYLPYSLPGFFNALKISVSYSFGSAVLAELMGSESGLGIYLLRSQATYRTDKVIAAVLVIILISILSTTMVSYLRNKIVFWQVSKH</sequence>
<dbReference type="PANTHER" id="PTHR30151:SF20">
    <property type="entry name" value="ABC TRANSPORTER PERMEASE PROTEIN HI_0355-RELATED"/>
    <property type="match status" value="1"/>
</dbReference>
<dbReference type="PROSITE" id="PS50928">
    <property type="entry name" value="ABC_TM1"/>
    <property type="match status" value="1"/>
</dbReference>
<gene>
    <name evidence="9" type="ORF">AXG55_09790</name>
</gene>
<dbReference type="Proteomes" id="UP000184731">
    <property type="component" value="Chromosome"/>
</dbReference>
<feature type="transmembrane region" description="Helical" evidence="7">
    <location>
        <begin position="63"/>
        <end position="82"/>
    </location>
</feature>